<proteinExistence type="predicted"/>
<protein>
    <submittedName>
        <fullName evidence="3">Gfo/Idh/MocA family oxidoreductase</fullName>
    </submittedName>
</protein>
<dbReference type="SUPFAM" id="SSF51735">
    <property type="entry name" value="NAD(P)-binding Rossmann-fold domains"/>
    <property type="match status" value="1"/>
</dbReference>
<evidence type="ECO:0000259" key="2">
    <source>
        <dbReference type="Pfam" id="PF22725"/>
    </source>
</evidence>
<feature type="domain" description="Gfo/Idh/MocA-like oxidoreductase N-terminal" evidence="1">
    <location>
        <begin position="5"/>
        <end position="123"/>
    </location>
</feature>
<accession>A0A842HCU5</accession>
<dbReference type="PANTHER" id="PTHR43708:SF8">
    <property type="entry name" value="OXIDOREDUCTASE"/>
    <property type="match status" value="1"/>
</dbReference>
<dbReference type="EMBL" id="JACHVB010000012">
    <property type="protein sequence ID" value="MBC2593211.1"/>
    <property type="molecule type" value="Genomic_DNA"/>
</dbReference>
<name>A0A842HCU5_9BACT</name>
<dbReference type="Proteomes" id="UP000546464">
    <property type="component" value="Unassembled WGS sequence"/>
</dbReference>
<dbReference type="InterPro" id="IPR000683">
    <property type="entry name" value="Gfo/Idh/MocA-like_OxRdtase_N"/>
</dbReference>
<comment type="caution">
    <text evidence="3">The sequence shown here is derived from an EMBL/GenBank/DDBJ whole genome shotgun (WGS) entry which is preliminary data.</text>
</comment>
<evidence type="ECO:0000313" key="3">
    <source>
        <dbReference type="EMBL" id="MBC2593211.1"/>
    </source>
</evidence>
<dbReference type="Gene3D" id="3.40.50.720">
    <property type="entry name" value="NAD(P)-binding Rossmann-like Domain"/>
    <property type="match status" value="1"/>
</dbReference>
<dbReference type="AlphaFoldDB" id="A0A842HCU5"/>
<gene>
    <name evidence="3" type="ORF">H5P28_02955</name>
</gene>
<reference evidence="3 4" key="1">
    <citation type="submission" date="2020-07" db="EMBL/GenBank/DDBJ databases">
        <authorList>
            <person name="Feng X."/>
        </authorList>
    </citation>
    <scope>NUCLEOTIDE SEQUENCE [LARGE SCALE GENOMIC DNA]</scope>
    <source>
        <strain evidence="3 4">JCM31066</strain>
    </source>
</reference>
<dbReference type="Pfam" id="PF01408">
    <property type="entry name" value="GFO_IDH_MocA"/>
    <property type="match status" value="1"/>
</dbReference>
<organism evidence="3 4">
    <name type="scientific">Ruficoccus amylovorans</name>
    <dbReference type="NCBI Taxonomy" id="1804625"/>
    <lineage>
        <taxon>Bacteria</taxon>
        <taxon>Pseudomonadati</taxon>
        <taxon>Verrucomicrobiota</taxon>
        <taxon>Opitutia</taxon>
        <taxon>Puniceicoccales</taxon>
        <taxon>Cerasicoccaceae</taxon>
        <taxon>Ruficoccus</taxon>
    </lineage>
</organism>
<keyword evidence="4" id="KW-1185">Reference proteome</keyword>
<dbReference type="InterPro" id="IPR051317">
    <property type="entry name" value="Gfo/Idh/MocA_oxidoreduct"/>
</dbReference>
<dbReference type="GO" id="GO:0000166">
    <property type="term" value="F:nucleotide binding"/>
    <property type="evidence" value="ECO:0007669"/>
    <property type="project" value="InterPro"/>
</dbReference>
<dbReference type="PANTHER" id="PTHR43708">
    <property type="entry name" value="CONSERVED EXPRESSED OXIDOREDUCTASE (EUROFUNG)"/>
    <property type="match status" value="1"/>
</dbReference>
<dbReference type="InterPro" id="IPR036291">
    <property type="entry name" value="NAD(P)-bd_dom_sf"/>
</dbReference>
<dbReference type="InterPro" id="IPR055170">
    <property type="entry name" value="GFO_IDH_MocA-like_dom"/>
</dbReference>
<dbReference type="Gene3D" id="3.30.360.10">
    <property type="entry name" value="Dihydrodipicolinate Reductase, domain 2"/>
    <property type="match status" value="1"/>
</dbReference>
<dbReference type="RefSeq" id="WP_185674202.1">
    <property type="nucleotide sequence ID" value="NZ_JACHVB010000012.1"/>
</dbReference>
<dbReference type="SUPFAM" id="SSF55347">
    <property type="entry name" value="Glyceraldehyde-3-phosphate dehydrogenase-like, C-terminal domain"/>
    <property type="match status" value="1"/>
</dbReference>
<dbReference type="Pfam" id="PF22725">
    <property type="entry name" value="GFO_IDH_MocA_C3"/>
    <property type="match status" value="1"/>
</dbReference>
<evidence type="ECO:0000259" key="1">
    <source>
        <dbReference type="Pfam" id="PF01408"/>
    </source>
</evidence>
<feature type="domain" description="GFO/IDH/MocA-like oxidoreductase" evidence="2">
    <location>
        <begin position="131"/>
        <end position="251"/>
    </location>
</feature>
<sequence length="334" mass="36786">MDKPLRVALLGTGTWASICVKSLREVSGMELVGCYSPLRAEREAFSKETGIPAVTSEEELFGLPGLEAVLVLTPNFLHRDQVVRAASRGLHVFVEKPMASNPDECRAMIEAARHANVVLFVGHNSRRELRFRLMKKMLEDGVLGQPLMAEICYTSEAGLLSGNQGWRYDPERTPSLALAQIGIHAIDILHSIFGPPEMVQAWISNAAMEGEAKDLCLAHLKFGNAVSAMFTNAYCIPRVRSLNILGTTGNLFSDTETVVYNQKSRSIEREPIQVEQNNTVRDEFEEFVACCRGEREPETGGSEGLAAMEVMDAMLRSAALKSPVDYVSSIRNNP</sequence>
<evidence type="ECO:0000313" key="4">
    <source>
        <dbReference type="Proteomes" id="UP000546464"/>
    </source>
</evidence>